<protein>
    <submittedName>
        <fullName evidence="1">Uncharacterized protein</fullName>
    </submittedName>
</protein>
<keyword evidence="2" id="KW-1185">Reference proteome</keyword>
<proteinExistence type="predicted"/>
<dbReference type="AlphaFoldDB" id="A0A2Z2MMM6"/>
<evidence type="ECO:0000313" key="1">
    <source>
        <dbReference type="EMBL" id="ASJ03661.1"/>
    </source>
</evidence>
<dbReference type="Proteomes" id="UP000250179">
    <property type="component" value="Chromosome"/>
</dbReference>
<gene>
    <name evidence="1" type="ORF">A3L09_10525</name>
</gene>
<organism evidence="1 2">
    <name type="scientific">Thermococcus profundus</name>
    <dbReference type="NCBI Taxonomy" id="49899"/>
    <lineage>
        <taxon>Archaea</taxon>
        <taxon>Methanobacteriati</taxon>
        <taxon>Methanobacteriota</taxon>
        <taxon>Thermococci</taxon>
        <taxon>Thermococcales</taxon>
        <taxon>Thermococcaceae</taxon>
        <taxon>Thermococcus</taxon>
    </lineage>
</organism>
<evidence type="ECO:0000313" key="2">
    <source>
        <dbReference type="Proteomes" id="UP000250179"/>
    </source>
</evidence>
<accession>A0A2Z2MMM6</accession>
<dbReference type="KEGG" id="tprf:A3L09_10525"/>
<reference evidence="1 2" key="1">
    <citation type="submission" date="2016-03" db="EMBL/GenBank/DDBJ databases">
        <title>Complete genome sequence of Thermococcus profundus strain DT5432.</title>
        <authorList>
            <person name="Oger P.M."/>
        </authorList>
    </citation>
    <scope>NUCLEOTIDE SEQUENCE [LARGE SCALE GENOMIC DNA]</scope>
    <source>
        <strain evidence="1 2">DT 5432</strain>
    </source>
</reference>
<sequence length="76" mass="8839">MLLKMPFLRGLLVNLSFFAISSQYSARKALKRKLKSQLMRKFEIKPARACLLSEHTFTKEQIQKKGTLLVKLFPKV</sequence>
<name>A0A2Z2MMM6_THEPR</name>
<dbReference type="EMBL" id="CP014862">
    <property type="protein sequence ID" value="ASJ03661.1"/>
    <property type="molecule type" value="Genomic_DNA"/>
</dbReference>